<dbReference type="PROSITE" id="PS50109">
    <property type="entry name" value="HIS_KIN"/>
    <property type="match status" value="1"/>
</dbReference>
<dbReference type="EC" id="2.7.13.3" evidence="3"/>
<dbReference type="InterPro" id="IPR003661">
    <property type="entry name" value="HisK_dim/P_dom"/>
</dbReference>
<dbReference type="Gene3D" id="3.40.50.300">
    <property type="entry name" value="P-loop containing nucleotide triphosphate hydrolases"/>
    <property type="match status" value="1"/>
</dbReference>
<organism evidence="15 16">
    <name type="scientific">Xenorhabdus stockiae</name>
    <dbReference type="NCBI Taxonomy" id="351614"/>
    <lineage>
        <taxon>Bacteria</taxon>
        <taxon>Pseudomonadati</taxon>
        <taxon>Pseudomonadota</taxon>
        <taxon>Gammaproteobacteria</taxon>
        <taxon>Enterobacterales</taxon>
        <taxon>Morganellaceae</taxon>
        <taxon>Xenorhabdus</taxon>
    </lineage>
</organism>
<accession>A0A2D0KRA6</accession>
<evidence type="ECO:0000256" key="12">
    <source>
        <dbReference type="ARBA" id="ARBA00023136"/>
    </source>
</evidence>
<keyword evidence="10 13" id="KW-1133">Transmembrane helix</keyword>
<dbReference type="AlphaFoldDB" id="A0A2D0KRA6"/>
<evidence type="ECO:0000256" key="10">
    <source>
        <dbReference type="ARBA" id="ARBA00022989"/>
    </source>
</evidence>
<dbReference type="SUPFAM" id="SSF55781">
    <property type="entry name" value="GAF domain-like"/>
    <property type="match status" value="1"/>
</dbReference>
<dbReference type="EMBL" id="NJAJ01000011">
    <property type="protein sequence ID" value="PHM65966.1"/>
    <property type="molecule type" value="Genomic_DNA"/>
</dbReference>
<keyword evidence="4" id="KW-0597">Phosphoprotein</keyword>
<evidence type="ECO:0000256" key="1">
    <source>
        <dbReference type="ARBA" id="ARBA00000085"/>
    </source>
</evidence>
<evidence type="ECO:0000256" key="6">
    <source>
        <dbReference type="ARBA" id="ARBA00022692"/>
    </source>
</evidence>
<dbReference type="CDD" id="cd01987">
    <property type="entry name" value="USP_KdpD-like"/>
    <property type="match status" value="1"/>
</dbReference>
<dbReference type="Pfam" id="PF13492">
    <property type="entry name" value="GAF_3"/>
    <property type="match status" value="1"/>
</dbReference>
<dbReference type="InterPro" id="IPR003018">
    <property type="entry name" value="GAF"/>
</dbReference>
<feature type="transmembrane region" description="Helical" evidence="13">
    <location>
        <begin position="483"/>
        <end position="504"/>
    </location>
</feature>
<dbReference type="InterPro" id="IPR038318">
    <property type="entry name" value="KdpD_sf"/>
</dbReference>
<dbReference type="PRINTS" id="PR00344">
    <property type="entry name" value="BCTRLSENSOR"/>
</dbReference>
<dbReference type="InterPro" id="IPR005467">
    <property type="entry name" value="His_kinase_dom"/>
</dbReference>
<dbReference type="InterPro" id="IPR036890">
    <property type="entry name" value="HATPase_C_sf"/>
</dbReference>
<keyword evidence="6 13" id="KW-0812">Transmembrane</keyword>
<dbReference type="GO" id="GO:0005524">
    <property type="term" value="F:ATP binding"/>
    <property type="evidence" value="ECO:0007669"/>
    <property type="project" value="UniProtKB-KW"/>
</dbReference>
<keyword evidence="5" id="KW-0808">Transferase</keyword>
<dbReference type="Gene3D" id="3.30.565.10">
    <property type="entry name" value="Histidine kinase-like ATPase, C-terminal domain"/>
    <property type="match status" value="1"/>
</dbReference>
<feature type="transmembrane region" description="Helical" evidence="13">
    <location>
        <begin position="401"/>
        <end position="422"/>
    </location>
</feature>
<keyword evidence="11" id="KW-0902">Two-component regulatory system</keyword>
<dbReference type="SUPFAM" id="SSF47384">
    <property type="entry name" value="Homodimeric domain of signal transducing histidine kinase"/>
    <property type="match status" value="1"/>
</dbReference>
<dbReference type="Pfam" id="PF02518">
    <property type="entry name" value="HATPase_c"/>
    <property type="match status" value="1"/>
</dbReference>
<dbReference type="Proteomes" id="UP000222366">
    <property type="component" value="Unassembled WGS sequence"/>
</dbReference>
<keyword evidence="16" id="KW-1185">Reference proteome</keyword>
<dbReference type="InterPro" id="IPR025201">
    <property type="entry name" value="KdpD_TM"/>
</dbReference>
<keyword evidence="8" id="KW-0418">Kinase</keyword>
<comment type="caution">
    <text evidence="15">The sequence shown here is derived from an EMBL/GenBank/DDBJ whole genome shotgun (WGS) entry which is preliminary data.</text>
</comment>
<evidence type="ECO:0000313" key="16">
    <source>
        <dbReference type="Proteomes" id="UP000222366"/>
    </source>
</evidence>
<dbReference type="Gene3D" id="1.10.287.130">
    <property type="match status" value="1"/>
</dbReference>
<feature type="transmembrane region" description="Helical" evidence="13">
    <location>
        <begin position="434"/>
        <end position="452"/>
    </location>
</feature>
<dbReference type="NCBIfam" id="NF007793">
    <property type="entry name" value="PRK10490.1"/>
    <property type="match status" value="1"/>
</dbReference>
<evidence type="ECO:0000256" key="9">
    <source>
        <dbReference type="ARBA" id="ARBA00022840"/>
    </source>
</evidence>
<dbReference type="GO" id="GO:0000155">
    <property type="term" value="F:phosphorelay sensor kinase activity"/>
    <property type="evidence" value="ECO:0007669"/>
    <property type="project" value="InterPro"/>
</dbReference>
<proteinExistence type="predicted"/>
<dbReference type="Gene3D" id="1.20.120.620">
    <property type="entry name" value="Backbone structure of the membrane domain of e. Coli histidine kinase receptor kdpd"/>
    <property type="match status" value="1"/>
</dbReference>
<evidence type="ECO:0000256" key="3">
    <source>
        <dbReference type="ARBA" id="ARBA00012438"/>
    </source>
</evidence>
<gene>
    <name evidence="15" type="ORF">Xsto_01469</name>
</gene>
<keyword evidence="9" id="KW-0067">ATP-binding</keyword>
<evidence type="ECO:0000256" key="2">
    <source>
        <dbReference type="ARBA" id="ARBA00004141"/>
    </source>
</evidence>
<dbReference type="Pfam" id="PF13493">
    <property type="entry name" value="DUF4118"/>
    <property type="match status" value="1"/>
</dbReference>
<dbReference type="InterPro" id="IPR027417">
    <property type="entry name" value="P-loop_NTPase"/>
</dbReference>
<keyword evidence="12 13" id="KW-0472">Membrane</keyword>
<protein>
    <recommendedName>
        <fullName evidence="3">histidine kinase</fullName>
        <ecNumber evidence="3">2.7.13.3</ecNumber>
    </recommendedName>
</protein>
<dbReference type="Pfam" id="PF02702">
    <property type="entry name" value="KdpD"/>
    <property type="match status" value="1"/>
</dbReference>
<dbReference type="SMART" id="SM00387">
    <property type="entry name" value="HATPase_c"/>
    <property type="match status" value="1"/>
</dbReference>
<dbReference type="InterPro" id="IPR029016">
    <property type="entry name" value="GAF-like_dom_sf"/>
</dbReference>
<dbReference type="InterPro" id="IPR004358">
    <property type="entry name" value="Sig_transdc_His_kin-like_C"/>
</dbReference>
<evidence type="ECO:0000313" key="15">
    <source>
        <dbReference type="EMBL" id="PHM65966.1"/>
    </source>
</evidence>
<evidence type="ECO:0000256" key="5">
    <source>
        <dbReference type="ARBA" id="ARBA00022679"/>
    </source>
</evidence>
<dbReference type="GO" id="GO:0005886">
    <property type="term" value="C:plasma membrane"/>
    <property type="evidence" value="ECO:0007669"/>
    <property type="project" value="TreeGrafter"/>
</dbReference>
<evidence type="ECO:0000256" key="11">
    <source>
        <dbReference type="ARBA" id="ARBA00023012"/>
    </source>
</evidence>
<dbReference type="CDD" id="cd00082">
    <property type="entry name" value="HisKA"/>
    <property type="match status" value="1"/>
</dbReference>
<feature type="domain" description="Histidine kinase" evidence="14">
    <location>
        <begin position="677"/>
        <end position="893"/>
    </location>
</feature>
<evidence type="ECO:0000256" key="7">
    <source>
        <dbReference type="ARBA" id="ARBA00022741"/>
    </source>
</evidence>
<dbReference type="FunFam" id="3.40.50.300:FF:000483">
    <property type="entry name" value="Sensor histidine kinase KdpD"/>
    <property type="match status" value="1"/>
</dbReference>
<dbReference type="GO" id="GO:0005737">
    <property type="term" value="C:cytoplasm"/>
    <property type="evidence" value="ECO:0007669"/>
    <property type="project" value="UniProtKB-ARBA"/>
</dbReference>
<keyword evidence="7" id="KW-0547">Nucleotide-binding</keyword>
<dbReference type="SMART" id="SM00388">
    <property type="entry name" value="HisKA"/>
    <property type="match status" value="1"/>
</dbReference>
<dbReference type="PANTHER" id="PTHR45569:SF1">
    <property type="entry name" value="SENSOR PROTEIN KDPD"/>
    <property type="match status" value="1"/>
</dbReference>
<dbReference type="PANTHER" id="PTHR45569">
    <property type="entry name" value="SENSOR PROTEIN KDPD"/>
    <property type="match status" value="1"/>
</dbReference>
<sequence length="900" mass="101729">MTETEPQRPDPDNLLTLANEKPRGKLKIFFGACAGVGKTYAMLQEAQRLLAQGLDIIVGVVETHGRQETAALLKGLPQLPPKYIYSAQRRVPVFDIDAAIARHPAIILMDELAYSNPKGCRHPKRWQDVEELLEAGIDVLTTINVQHLESLNDIVGGITGIRVRETIPDHIFDNADDVVLVDLPPDDLRQRLHEGKVYIPAQAERAIEHFFRKGNLIALRELALRRTADRVDDQMRAFRDTRGKEPVWHTRDNLLLCIGDNHGNEKLIRKAARLAAKLDCIWHAVYVETPKLHRLPEIKRRTILKTLMLAQELGAETATLSEPHKEKAILRYAREHNLGKIIVGRYHSLYSTLFSHRWRSDFVGRLGKLGPDLDIIIIALEDKKQHWIKEPAEQRLSSDKWINQLQGFLIAIILCTFITLFSRTVLFPLDKANLITLYLLGVVVIALFYGRWPSVFSAFINVASFDIFFVKPHLSLAVNDMQYLLTFTVMLIVGVVVGNLTAGIRYQARIARYREQRTRHLYEITRELGRALNEEDVARISYHFLSNSFQAKTGLLLPDGNNHLYQVKSYNGGQMLVDEAIAKWCFDKKQPAGAGTDTLPGVPYQLIPIATPSQIFAVLAIESSNPRQLLVPEQQRLLQIFTGIIANALERLHLARGAESAKLESEWEQLRNSFMTALSHDLLTPLTRLSEQTEVLRQNLSVTNSQHAKQFQYIHQQILNISHLVNNMLDIVRIQSGSLQPNFGCYSLKEIIDSALRSLDYALSRYKIDLSLPADLSLQCDASLLERVFVNLLENAIKYTDKGSALGIRATIEKEKVNIEVWDTGSGLPGGKEKSIFDKFSRIPRKHHKPTATNSGLGLTICYHIIEIHNGKIWATNNEKGGASFHFSLPICSTNDNREK</sequence>
<comment type="catalytic activity">
    <reaction evidence="1">
        <text>ATP + protein L-histidine = ADP + protein N-phospho-L-histidine.</text>
        <dbReference type="EC" id="2.7.13.3"/>
    </reaction>
</comment>
<dbReference type="SUPFAM" id="SSF52402">
    <property type="entry name" value="Adenine nucleotide alpha hydrolases-like"/>
    <property type="match status" value="1"/>
</dbReference>
<name>A0A2D0KRA6_9GAMM</name>
<evidence type="ECO:0000259" key="14">
    <source>
        <dbReference type="PROSITE" id="PS50109"/>
    </source>
</evidence>
<comment type="subcellular location">
    <subcellularLocation>
        <location evidence="2">Membrane</location>
        <topology evidence="2">Multi-pass membrane protein</topology>
    </subcellularLocation>
</comment>
<dbReference type="InterPro" id="IPR003594">
    <property type="entry name" value="HATPase_dom"/>
</dbReference>
<dbReference type="Gene3D" id="3.30.450.40">
    <property type="match status" value="1"/>
</dbReference>
<evidence type="ECO:0000256" key="13">
    <source>
        <dbReference type="SAM" id="Phobius"/>
    </source>
</evidence>
<reference evidence="15 16" key="1">
    <citation type="journal article" date="2017" name="Nat. Microbiol.">
        <title>Natural product diversity associated with the nematode symbionts Photorhabdus and Xenorhabdus.</title>
        <authorList>
            <person name="Tobias N.J."/>
            <person name="Wolff H."/>
            <person name="Djahanschiri B."/>
            <person name="Grundmann F."/>
            <person name="Kronenwerth M."/>
            <person name="Shi Y.M."/>
            <person name="Simonyi S."/>
            <person name="Grun P."/>
            <person name="Shapiro-Ilan D."/>
            <person name="Pidot S.J."/>
            <person name="Stinear T.P."/>
            <person name="Ebersberger I."/>
            <person name="Bode H.B."/>
        </authorList>
    </citation>
    <scope>NUCLEOTIDE SEQUENCE [LARGE SCALE GENOMIC DNA]</scope>
    <source>
        <strain evidence="15 16">DSM 17904</strain>
    </source>
</reference>
<dbReference type="InterPro" id="IPR052023">
    <property type="entry name" value="Histidine_kinase_KdpD"/>
</dbReference>
<evidence type="ECO:0000256" key="8">
    <source>
        <dbReference type="ARBA" id="ARBA00022777"/>
    </source>
</evidence>
<dbReference type="Pfam" id="PF00512">
    <property type="entry name" value="HisKA"/>
    <property type="match status" value="1"/>
</dbReference>
<dbReference type="InterPro" id="IPR036097">
    <property type="entry name" value="HisK_dim/P_sf"/>
</dbReference>
<dbReference type="InterPro" id="IPR003852">
    <property type="entry name" value="Sig_transdc_His_kinase_KdpD_N"/>
</dbReference>
<dbReference type="SUPFAM" id="SSF55874">
    <property type="entry name" value="ATPase domain of HSP90 chaperone/DNA topoisomerase II/histidine kinase"/>
    <property type="match status" value="1"/>
</dbReference>
<evidence type="ECO:0000256" key="4">
    <source>
        <dbReference type="ARBA" id="ARBA00022553"/>
    </source>
</evidence>
<dbReference type="RefSeq" id="WP_099124624.1">
    <property type="nucleotide sequence ID" value="NZ_CAWNRH010000013.1"/>
</dbReference>